<protein>
    <submittedName>
        <fullName evidence="2">Uncharacterized protein</fullName>
    </submittedName>
</protein>
<reference evidence="2 3" key="1">
    <citation type="submission" date="2018-11" db="EMBL/GenBank/DDBJ databases">
        <authorList>
            <consortium name="Pathogen Informatics"/>
        </authorList>
    </citation>
    <scope>NUCLEOTIDE SEQUENCE [LARGE SCALE GENOMIC DNA]</scope>
</reference>
<dbReference type="AlphaFoldDB" id="A0A3P6ZEL7"/>
<dbReference type="Proteomes" id="UP000274504">
    <property type="component" value="Unassembled WGS sequence"/>
</dbReference>
<evidence type="ECO:0000256" key="1">
    <source>
        <dbReference type="SAM" id="Phobius"/>
    </source>
</evidence>
<keyword evidence="1" id="KW-0812">Transmembrane</keyword>
<organism evidence="2 3">
    <name type="scientific">Hymenolepis diminuta</name>
    <name type="common">Rat tapeworm</name>
    <dbReference type="NCBI Taxonomy" id="6216"/>
    <lineage>
        <taxon>Eukaryota</taxon>
        <taxon>Metazoa</taxon>
        <taxon>Spiralia</taxon>
        <taxon>Lophotrochozoa</taxon>
        <taxon>Platyhelminthes</taxon>
        <taxon>Cestoda</taxon>
        <taxon>Eucestoda</taxon>
        <taxon>Cyclophyllidea</taxon>
        <taxon>Hymenolepididae</taxon>
        <taxon>Hymenolepis</taxon>
    </lineage>
</organism>
<dbReference type="PROSITE" id="PS51257">
    <property type="entry name" value="PROKAR_LIPOPROTEIN"/>
    <property type="match status" value="1"/>
</dbReference>
<evidence type="ECO:0000313" key="3">
    <source>
        <dbReference type="Proteomes" id="UP000274504"/>
    </source>
</evidence>
<keyword evidence="1" id="KW-0472">Membrane</keyword>
<evidence type="ECO:0000313" key="2">
    <source>
        <dbReference type="EMBL" id="VDL36717.1"/>
    </source>
</evidence>
<gene>
    <name evidence="2" type="ORF">HDID_LOCUS3657</name>
</gene>
<accession>A0A3P6ZEL7</accession>
<dbReference type="EMBL" id="UYSG01001163">
    <property type="protein sequence ID" value="VDL36717.1"/>
    <property type="molecule type" value="Genomic_DNA"/>
</dbReference>
<keyword evidence="1" id="KW-1133">Transmembrane helix</keyword>
<proteinExistence type="predicted"/>
<feature type="transmembrane region" description="Helical" evidence="1">
    <location>
        <begin position="20"/>
        <end position="38"/>
    </location>
</feature>
<name>A0A3P6ZEL7_HYMDI</name>
<sequence>MMGRAPPTSVHSQPILTLSYGTFSPVFASVTVACISMSSPARIRKSSSPPTFDTLTLISGLSGITGSPTLSPLG</sequence>